<dbReference type="InterPro" id="IPR021109">
    <property type="entry name" value="Peptidase_aspartic_dom_sf"/>
</dbReference>
<comment type="caution">
    <text evidence="3">The sequence shown here is derived from an EMBL/GenBank/DDBJ whole genome shotgun (WGS) entry which is preliminary data.</text>
</comment>
<accession>A0A0R0M1Y9</accession>
<keyword evidence="1" id="KW-0378">Hydrolase</keyword>
<dbReference type="VEuPathDB" id="MicrosporidiaDB:M153_6729000826"/>
<evidence type="ECO:0000313" key="3">
    <source>
        <dbReference type="EMBL" id="KRH92379.1"/>
    </source>
</evidence>
<feature type="region of interest" description="Disordered" evidence="2">
    <location>
        <begin position="115"/>
        <end position="134"/>
    </location>
</feature>
<gene>
    <name evidence="3" type="ORF">M153_6729000826</name>
</gene>
<dbReference type="AlphaFoldDB" id="A0A0R0M1Y9"/>
<keyword evidence="1" id="KW-0645">Protease</keyword>
<dbReference type="SUPFAM" id="SSF50630">
    <property type="entry name" value="Acid proteases"/>
    <property type="match status" value="1"/>
</dbReference>
<keyword evidence="4" id="KW-1185">Reference proteome</keyword>
<dbReference type="OrthoDB" id="3206744at2759"/>
<evidence type="ECO:0000313" key="4">
    <source>
        <dbReference type="Proteomes" id="UP000051530"/>
    </source>
</evidence>
<dbReference type="GO" id="GO:0004190">
    <property type="term" value="F:aspartic-type endopeptidase activity"/>
    <property type="evidence" value="ECO:0007669"/>
    <property type="project" value="UniProtKB-KW"/>
</dbReference>
<protein>
    <submittedName>
        <fullName evidence="3">Putative transposable element</fullName>
    </submittedName>
</protein>
<feature type="non-terminal residue" evidence="3">
    <location>
        <position position="275"/>
    </location>
</feature>
<sequence length="275" mass="31324">MQIFKPMTDSEYKDKLTQSFFCGIPDNLKVKFAMHNNMNIHENIESLKKAETQIISNLTKNFNEKTSFLQNDKFERNPLKMTNSIHNKKFCTYHQNSSHNTNDCYNLKNRVKHQNFDKSHDNSKRDQTYGKNNHANSIGNTCKTPVIIHGFFNDCDANILFDTGSSKSFITKDLIDKSNARTKDIEPFEITLADKSTKLVSKKVNSSFVTKLGTELLNLDLNVLDSSNFDIILGSDFLSSNAFVIDYGRGSVQKNKENIEKKSGLIGHSDKNESE</sequence>
<dbReference type="CDD" id="cd00303">
    <property type="entry name" value="retropepsin_like"/>
    <property type="match status" value="1"/>
</dbReference>
<dbReference type="PROSITE" id="PS00141">
    <property type="entry name" value="ASP_PROTEASE"/>
    <property type="match status" value="1"/>
</dbReference>
<dbReference type="Pfam" id="PF08284">
    <property type="entry name" value="RVP_2"/>
    <property type="match status" value="1"/>
</dbReference>
<reference evidence="3 4" key="1">
    <citation type="submission" date="2015-07" db="EMBL/GenBank/DDBJ databases">
        <title>The genome of Pseudoloma neurophilia, a relevant intracellular parasite of the zebrafish.</title>
        <authorList>
            <person name="Ndikumana S."/>
            <person name="Pelin A."/>
            <person name="Sanders J."/>
            <person name="Corradi N."/>
        </authorList>
    </citation>
    <scope>NUCLEOTIDE SEQUENCE [LARGE SCALE GENOMIC DNA]</scope>
    <source>
        <strain evidence="3 4">MK1</strain>
    </source>
</reference>
<proteinExistence type="predicted"/>
<evidence type="ECO:0000256" key="1">
    <source>
        <dbReference type="ARBA" id="ARBA00022750"/>
    </source>
</evidence>
<dbReference type="GO" id="GO:0006508">
    <property type="term" value="P:proteolysis"/>
    <property type="evidence" value="ECO:0007669"/>
    <property type="project" value="InterPro"/>
</dbReference>
<dbReference type="EMBL" id="LGUB01000971">
    <property type="protein sequence ID" value="KRH92379.1"/>
    <property type="molecule type" value="Genomic_DNA"/>
</dbReference>
<organism evidence="3 4">
    <name type="scientific">Pseudoloma neurophilia</name>
    <dbReference type="NCBI Taxonomy" id="146866"/>
    <lineage>
        <taxon>Eukaryota</taxon>
        <taxon>Fungi</taxon>
        <taxon>Fungi incertae sedis</taxon>
        <taxon>Microsporidia</taxon>
        <taxon>Pseudoloma</taxon>
    </lineage>
</organism>
<name>A0A0R0M1Y9_9MICR</name>
<evidence type="ECO:0000256" key="2">
    <source>
        <dbReference type="SAM" id="MobiDB-lite"/>
    </source>
</evidence>
<keyword evidence="1" id="KW-0064">Aspartyl protease</keyword>
<feature type="compositionally biased region" description="Basic and acidic residues" evidence="2">
    <location>
        <begin position="115"/>
        <end position="128"/>
    </location>
</feature>
<dbReference type="Proteomes" id="UP000051530">
    <property type="component" value="Unassembled WGS sequence"/>
</dbReference>
<dbReference type="InterPro" id="IPR001969">
    <property type="entry name" value="Aspartic_peptidase_AS"/>
</dbReference>
<dbReference type="Gene3D" id="2.40.70.10">
    <property type="entry name" value="Acid Proteases"/>
    <property type="match status" value="1"/>
</dbReference>